<protein>
    <submittedName>
        <fullName evidence="10">Exodeoxyribonuclease III Xth</fullName>
    </submittedName>
</protein>
<name>B1FQZ5_9BURK</name>
<evidence type="ECO:0000256" key="8">
    <source>
        <dbReference type="PIRSR" id="PIRSR604808-3"/>
    </source>
</evidence>
<feature type="active site" evidence="6">
    <location>
        <position position="121"/>
    </location>
</feature>
<feature type="active site" description="Proton acceptor" evidence="6">
    <location>
        <position position="263"/>
    </location>
</feature>
<dbReference type="SUPFAM" id="SSF56219">
    <property type="entry name" value="DNase I-like"/>
    <property type="match status" value="1"/>
</dbReference>
<dbReference type="Pfam" id="PF03372">
    <property type="entry name" value="Exo_endo_phos"/>
    <property type="match status" value="1"/>
</dbReference>
<dbReference type="PATRIC" id="fig|396596.7.peg.694"/>
<dbReference type="GO" id="GO:0003677">
    <property type="term" value="F:DNA binding"/>
    <property type="evidence" value="ECO:0007669"/>
    <property type="project" value="InterPro"/>
</dbReference>
<dbReference type="Gene3D" id="3.60.10.10">
    <property type="entry name" value="Endonuclease/exonuclease/phosphatase"/>
    <property type="match status" value="1"/>
</dbReference>
<feature type="binding site" evidence="7">
    <location>
        <position position="262"/>
    </location>
    <ligand>
        <name>Mg(2+)</name>
        <dbReference type="ChEBI" id="CHEBI:18420"/>
        <label>1</label>
    </ligand>
</feature>
<evidence type="ECO:0000313" key="11">
    <source>
        <dbReference type="Proteomes" id="UP000005463"/>
    </source>
</evidence>
<evidence type="ECO:0000256" key="2">
    <source>
        <dbReference type="ARBA" id="ARBA00007092"/>
    </source>
</evidence>
<feature type="site" description="Important for catalytic activity" evidence="8">
    <location>
        <position position="233"/>
    </location>
</feature>
<feature type="binding site" evidence="7">
    <location>
        <position position="162"/>
    </location>
    <ligand>
        <name>Mg(2+)</name>
        <dbReference type="ChEBI" id="CHEBI:18420"/>
        <label>1</label>
    </ligand>
</feature>
<feature type="site" description="Interaction with DNA substrate" evidence="8">
    <location>
        <position position="263"/>
    </location>
</feature>
<evidence type="ECO:0000256" key="3">
    <source>
        <dbReference type="ARBA" id="ARBA00022723"/>
    </source>
</evidence>
<keyword evidence="7" id="KW-0464">Manganese</keyword>
<dbReference type="PROSITE" id="PS51435">
    <property type="entry name" value="AP_NUCLEASE_F1_4"/>
    <property type="match status" value="1"/>
</dbReference>
<dbReference type="AlphaFoldDB" id="B1FQZ5"/>
<dbReference type="GO" id="GO:0008311">
    <property type="term" value="F:double-stranded DNA 3'-5' DNA exonuclease activity"/>
    <property type="evidence" value="ECO:0007669"/>
    <property type="project" value="InterPro"/>
</dbReference>
<dbReference type="InterPro" id="IPR004808">
    <property type="entry name" value="AP_endonuc_1"/>
</dbReference>
<feature type="binding site" evidence="7">
    <location>
        <position position="164"/>
    </location>
    <ligand>
        <name>Mg(2+)</name>
        <dbReference type="ChEBI" id="CHEBI:18420"/>
        <label>1</label>
    </ligand>
</feature>
<evidence type="ECO:0000259" key="9">
    <source>
        <dbReference type="Pfam" id="PF03372"/>
    </source>
</evidence>
<proteinExistence type="inferred from homology"/>
<comment type="cofactor">
    <cofactor evidence="1">
        <name>Mn(2+)</name>
        <dbReference type="ChEBI" id="CHEBI:29035"/>
    </cofactor>
</comment>
<dbReference type="NCBIfam" id="TIGR00195">
    <property type="entry name" value="exoDNase_III"/>
    <property type="match status" value="1"/>
</dbReference>
<dbReference type="PANTHER" id="PTHR43250">
    <property type="entry name" value="EXODEOXYRIBONUCLEASE III"/>
    <property type="match status" value="1"/>
</dbReference>
<dbReference type="GO" id="GO:0004519">
    <property type="term" value="F:endonuclease activity"/>
    <property type="evidence" value="ECO:0007669"/>
    <property type="project" value="InterPro"/>
</dbReference>
<feature type="domain" description="Endonuclease/exonuclease/phosphatase" evidence="9">
    <location>
        <begin position="17"/>
        <end position="263"/>
    </location>
</feature>
<feature type="binding site" evidence="7">
    <location>
        <position position="20"/>
    </location>
    <ligand>
        <name>Mg(2+)</name>
        <dbReference type="ChEBI" id="CHEBI:18420"/>
        <label>1</label>
    </ligand>
</feature>
<dbReference type="PROSITE" id="PS00728">
    <property type="entry name" value="AP_NUCLEASE_F1_3"/>
    <property type="match status" value="1"/>
</dbReference>
<dbReference type="EMBL" id="ABLC01000362">
    <property type="protein sequence ID" value="EDT00028.1"/>
    <property type="molecule type" value="Genomic_DNA"/>
</dbReference>
<evidence type="ECO:0000256" key="1">
    <source>
        <dbReference type="ARBA" id="ARBA00001936"/>
    </source>
</evidence>
<reference evidence="10 11" key="1">
    <citation type="submission" date="2008-03" db="EMBL/GenBank/DDBJ databases">
        <title>Sequencing of the draft genome and assembly of Burkholderia ambifaria IOP40-10.</title>
        <authorList>
            <consortium name="US DOE Joint Genome Institute (JGI-PGF)"/>
            <person name="Copeland A."/>
            <person name="Lucas S."/>
            <person name="Lapidus A."/>
            <person name="Glavina del Rio T."/>
            <person name="Dalin E."/>
            <person name="Tice H."/>
            <person name="Bruce D."/>
            <person name="Goodwin L."/>
            <person name="Pitluck S."/>
            <person name="Larimer F."/>
            <person name="Land M.L."/>
            <person name="Hauser L."/>
            <person name="Tiedje J."/>
            <person name="Richardson P."/>
        </authorList>
    </citation>
    <scope>NUCLEOTIDE SEQUENCE [LARGE SCALE GENOMIC DNA]</scope>
    <source>
        <strain evidence="10 11">IOP40-10</strain>
    </source>
</reference>
<sequence>MAAFAFTPHAFPFMKIATWNVNSLNVRKQHVLDWIAHSGTDVLCLQELKLPDEKYPRADLEAIGYRSWFTGQRTYNGVAILVRDTLAVDESDVVRNIPGFDDPQQRVIAVTVEGVRIVSAYFPNGQSPDSDKFVYKMQWLDALHAWLSAEMQRYPKLALLGDYNIAPEDRDVHDPAKWEGQNLVSPQERAHFAKLLELGFVDAFRCFEQPEKTFTWWDYRMLAFRRNAGLRIDHILLSPALAANCTSCEVDRLPRTWEQPSDHTPVVAVVC</sequence>
<dbReference type="GO" id="GO:0006281">
    <property type="term" value="P:DNA repair"/>
    <property type="evidence" value="ECO:0007669"/>
    <property type="project" value="InterPro"/>
</dbReference>
<evidence type="ECO:0000256" key="7">
    <source>
        <dbReference type="PIRSR" id="PIRSR604808-2"/>
    </source>
</evidence>
<evidence type="ECO:0000256" key="6">
    <source>
        <dbReference type="PIRSR" id="PIRSR604808-1"/>
    </source>
</evidence>
<dbReference type="PANTHER" id="PTHR43250:SF2">
    <property type="entry name" value="EXODEOXYRIBONUCLEASE III"/>
    <property type="match status" value="1"/>
</dbReference>
<dbReference type="InterPro" id="IPR005135">
    <property type="entry name" value="Endo/exonuclease/phosphatase"/>
</dbReference>
<gene>
    <name evidence="10" type="ORF">BamIOP4010DRAFT_6456</name>
</gene>
<dbReference type="CDD" id="cd09086">
    <property type="entry name" value="ExoIII-like_AP-endo"/>
    <property type="match status" value="1"/>
</dbReference>
<accession>B1FQZ5</accession>
<keyword evidence="5 7" id="KW-0460">Magnesium</keyword>
<dbReference type="GO" id="GO:0046872">
    <property type="term" value="F:metal ion binding"/>
    <property type="evidence" value="ECO:0007669"/>
    <property type="project" value="UniProtKB-KW"/>
</dbReference>
<keyword evidence="4" id="KW-0378">Hydrolase</keyword>
<dbReference type="InterPro" id="IPR020848">
    <property type="entry name" value="AP_endonuclease_F1_CS"/>
</dbReference>
<feature type="binding site" evidence="7">
    <location>
        <position position="47"/>
    </location>
    <ligand>
        <name>Mg(2+)</name>
        <dbReference type="ChEBI" id="CHEBI:18420"/>
        <label>1</label>
    </ligand>
</feature>
<keyword evidence="3 7" id="KW-0479">Metal-binding</keyword>
<evidence type="ECO:0000313" key="10">
    <source>
        <dbReference type="EMBL" id="EDT00028.1"/>
    </source>
</evidence>
<dbReference type="InterPro" id="IPR037493">
    <property type="entry name" value="ExoIII-like"/>
</dbReference>
<organism evidence="10 11">
    <name type="scientific">Burkholderia ambifaria IOP40-10</name>
    <dbReference type="NCBI Taxonomy" id="396596"/>
    <lineage>
        <taxon>Bacteria</taxon>
        <taxon>Pseudomonadati</taxon>
        <taxon>Pseudomonadota</taxon>
        <taxon>Betaproteobacteria</taxon>
        <taxon>Burkholderiales</taxon>
        <taxon>Burkholderiaceae</taxon>
        <taxon>Burkholderia</taxon>
        <taxon>Burkholderia cepacia complex</taxon>
    </lineage>
</organism>
<dbReference type="InterPro" id="IPR036691">
    <property type="entry name" value="Endo/exonu/phosph_ase_sf"/>
</dbReference>
<comment type="caution">
    <text evidence="10">The sequence shown here is derived from an EMBL/GenBank/DDBJ whole genome shotgun (WGS) entry which is preliminary data.</text>
</comment>
<feature type="active site" description="Proton donor/acceptor" evidence="6">
    <location>
        <position position="162"/>
    </location>
</feature>
<dbReference type="Proteomes" id="UP000005463">
    <property type="component" value="Unassembled WGS sequence"/>
</dbReference>
<dbReference type="NCBIfam" id="TIGR00633">
    <property type="entry name" value="xth"/>
    <property type="match status" value="1"/>
</dbReference>
<evidence type="ECO:0000256" key="4">
    <source>
        <dbReference type="ARBA" id="ARBA00022801"/>
    </source>
</evidence>
<feature type="binding site" evidence="7">
    <location>
        <position position="263"/>
    </location>
    <ligand>
        <name>Mg(2+)</name>
        <dbReference type="ChEBI" id="CHEBI:18420"/>
        <label>1</label>
    </ligand>
</feature>
<comment type="similarity">
    <text evidence="2">Belongs to the DNA repair enzymes AP/ExoA family.</text>
</comment>
<comment type="cofactor">
    <cofactor evidence="7">
        <name>Mg(2+)</name>
        <dbReference type="ChEBI" id="CHEBI:18420"/>
    </cofactor>
    <cofactor evidence="7">
        <name>Mn(2+)</name>
        <dbReference type="ChEBI" id="CHEBI:29035"/>
    </cofactor>
    <text evidence="7">Probably binds two magnesium or manganese ions per subunit.</text>
</comment>
<evidence type="ECO:0000256" key="5">
    <source>
        <dbReference type="ARBA" id="ARBA00022842"/>
    </source>
</evidence>
<feature type="site" description="Transition state stabilizer" evidence="8">
    <location>
        <position position="164"/>
    </location>
</feature>